<dbReference type="Proteomes" id="UP001219525">
    <property type="component" value="Unassembled WGS sequence"/>
</dbReference>
<reference evidence="2" key="1">
    <citation type="submission" date="2023-03" db="EMBL/GenBank/DDBJ databases">
        <title>Massive genome expansion in bonnet fungi (Mycena s.s.) driven by repeated elements and novel gene families across ecological guilds.</title>
        <authorList>
            <consortium name="Lawrence Berkeley National Laboratory"/>
            <person name="Harder C.B."/>
            <person name="Miyauchi S."/>
            <person name="Viragh M."/>
            <person name="Kuo A."/>
            <person name="Thoen E."/>
            <person name="Andreopoulos B."/>
            <person name="Lu D."/>
            <person name="Skrede I."/>
            <person name="Drula E."/>
            <person name="Henrissat B."/>
            <person name="Morin E."/>
            <person name="Kohler A."/>
            <person name="Barry K."/>
            <person name="LaButti K."/>
            <person name="Morin E."/>
            <person name="Salamov A."/>
            <person name="Lipzen A."/>
            <person name="Mereny Z."/>
            <person name="Hegedus B."/>
            <person name="Baldrian P."/>
            <person name="Stursova M."/>
            <person name="Weitz H."/>
            <person name="Taylor A."/>
            <person name="Grigoriev I.V."/>
            <person name="Nagy L.G."/>
            <person name="Martin F."/>
            <person name="Kauserud H."/>
        </authorList>
    </citation>
    <scope>NUCLEOTIDE SEQUENCE</scope>
    <source>
        <strain evidence="2">9144</strain>
    </source>
</reference>
<protein>
    <submittedName>
        <fullName evidence="2">Uncharacterized protein</fullName>
    </submittedName>
</protein>
<dbReference type="AlphaFoldDB" id="A0AAD6YDK9"/>
<organism evidence="2 3">
    <name type="scientific">Mycena pura</name>
    <dbReference type="NCBI Taxonomy" id="153505"/>
    <lineage>
        <taxon>Eukaryota</taxon>
        <taxon>Fungi</taxon>
        <taxon>Dikarya</taxon>
        <taxon>Basidiomycota</taxon>
        <taxon>Agaricomycotina</taxon>
        <taxon>Agaricomycetes</taxon>
        <taxon>Agaricomycetidae</taxon>
        <taxon>Agaricales</taxon>
        <taxon>Marasmiineae</taxon>
        <taxon>Mycenaceae</taxon>
        <taxon>Mycena</taxon>
    </lineage>
</organism>
<sequence length="247" mass="28228">MPSHLQRDKENAARASSRSKAKQKLRQHPATHVHRGEEYRAPLQPQNSPSQAREDRHEDPVVRELRAQVAVLKEANERLTNADVIKDHLGVDVPGSNYSKEDWMYFRRMTRAALAAGCLKVGQSWKMQDPVKVGRVYNLLQHDFPEMWRFEGLWGLERVVQECWGNGKAYSRSFKNPDSYRSRRRAARRADRRASPCRSTTPSVHSGMEDHASQLASPVAGPSNPHRPTRRLMRVDSVEDDLGLFLG</sequence>
<evidence type="ECO:0000313" key="3">
    <source>
        <dbReference type="Proteomes" id="UP001219525"/>
    </source>
</evidence>
<comment type="caution">
    <text evidence="2">The sequence shown here is derived from an EMBL/GenBank/DDBJ whole genome shotgun (WGS) entry which is preliminary data.</text>
</comment>
<feature type="compositionally biased region" description="Basic and acidic residues" evidence="1">
    <location>
        <begin position="1"/>
        <end position="12"/>
    </location>
</feature>
<feature type="compositionally biased region" description="Basic residues" evidence="1">
    <location>
        <begin position="17"/>
        <end position="33"/>
    </location>
</feature>
<feature type="region of interest" description="Disordered" evidence="1">
    <location>
        <begin position="175"/>
        <end position="229"/>
    </location>
</feature>
<dbReference type="EMBL" id="JARJCW010000017">
    <property type="protein sequence ID" value="KAJ7215487.1"/>
    <property type="molecule type" value="Genomic_DNA"/>
</dbReference>
<gene>
    <name evidence="2" type="ORF">GGX14DRAFT_391917</name>
</gene>
<evidence type="ECO:0000313" key="2">
    <source>
        <dbReference type="EMBL" id="KAJ7215487.1"/>
    </source>
</evidence>
<feature type="region of interest" description="Disordered" evidence="1">
    <location>
        <begin position="1"/>
        <end position="60"/>
    </location>
</feature>
<proteinExistence type="predicted"/>
<name>A0AAD6YDK9_9AGAR</name>
<keyword evidence="3" id="KW-1185">Reference proteome</keyword>
<accession>A0AAD6YDK9</accession>
<evidence type="ECO:0000256" key="1">
    <source>
        <dbReference type="SAM" id="MobiDB-lite"/>
    </source>
</evidence>